<accession>T1K6P9</accession>
<reference evidence="2" key="1">
    <citation type="submission" date="2011-08" db="EMBL/GenBank/DDBJ databases">
        <authorList>
            <person name="Rombauts S."/>
        </authorList>
    </citation>
    <scope>NUCLEOTIDE SEQUENCE</scope>
    <source>
        <strain evidence="2">London</strain>
    </source>
</reference>
<dbReference type="HOGENOM" id="CLU_2888624_0_0_1"/>
<sequence>MLLLTLNYLYHIQICIFLGVNLSKPSQLEYIAKLKLNLAHDSNQAAVFEDSLLETKYRLTSQS</sequence>
<dbReference type="EnsemblMetazoa" id="tetur06g01280.1">
    <property type="protein sequence ID" value="tetur06g01280.1"/>
    <property type="gene ID" value="tetur06g01280"/>
</dbReference>
<dbReference type="EMBL" id="CAEY01001794">
    <property type="status" value="NOT_ANNOTATED_CDS"/>
    <property type="molecule type" value="Genomic_DNA"/>
</dbReference>
<proteinExistence type="predicted"/>
<reference evidence="1" key="2">
    <citation type="submission" date="2015-06" db="UniProtKB">
        <authorList>
            <consortium name="EnsemblMetazoa"/>
        </authorList>
    </citation>
    <scope>IDENTIFICATION</scope>
</reference>
<organism evidence="1 2">
    <name type="scientific">Tetranychus urticae</name>
    <name type="common">Two-spotted spider mite</name>
    <dbReference type="NCBI Taxonomy" id="32264"/>
    <lineage>
        <taxon>Eukaryota</taxon>
        <taxon>Metazoa</taxon>
        <taxon>Ecdysozoa</taxon>
        <taxon>Arthropoda</taxon>
        <taxon>Chelicerata</taxon>
        <taxon>Arachnida</taxon>
        <taxon>Acari</taxon>
        <taxon>Acariformes</taxon>
        <taxon>Trombidiformes</taxon>
        <taxon>Prostigmata</taxon>
        <taxon>Eleutherengona</taxon>
        <taxon>Raphignathae</taxon>
        <taxon>Tetranychoidea</taxon>
        <taxon>Tetranychidae</taxon>
        <taxon>Tetranychus</taxon>
    </lineage>
</organism>
<keyword evidence="2" id="KW-1185">Reference proteome</keyword>
<evidence type="ECO:0000313" key="1">
    <source>
        <dbReference type="EnsemblMetazoa" id="tetur06g01280.1"/>
    </source>
</evidence>
<name>T1K6P9_TETUR</name>
<evidence type="ECO:0000313" key="2">
    <source>
        <dbReference type="Proteomes" id="UP000015104"/>
    </source>
</evidence>
<dbReference type="Proteomes" id="UP000015104">
    <property type="component" value="Unassembled WGS sequence"/>
</dbReference>
<dbReference type="AlphaFoldDB" id="T1K6P9"/>
<protein>
    <submittedName>
        <fullName evidence="1">Uncharacterized protein</fullName>
    </submittedName>
</protein>